<sequence length="66" mass="7387">MYRYFWNTLLILAIGAGFYFYAQLIFSKVTDPLYGTLAVLAGSMFAAGISRELLLIGQTRSENSQI</sequence>
<feature type="transmembrane region" description="Helical" evidence="1">
    <location>
        <begin position="7"/>
        <end position="26"/>
    </location>
</feature>
<keyword evidence="3" id="KW-1185">Reference proteome</keyword>
<feature type="transmembrane region" description="Helical" evidence="1">
    <location>
        <begin position="32"/>
        <end position="50"/>
    </location>
</feature>
<gene>
    <name evidence="2" type="ORF">DYI25_16985</name>
</gene>
<keyword evidence="1" id="KW-0812">Transmembrane</keyword>
<protein>
    <submittedName>
        <fullName evidence="2">Uncharacterized protein</fullName>
    </submittedName>
</protein>
<dbReference type="AlphaFoldDB" id="A0A944GYT6"/>
<reference evidence="2 3" key="1">
    <citation type="journal article" date="2021" name="Microorganisms">
        <title>Bacterial Dimethylsulfoniopropionate Biosynthesis in the East China Sea.</title>
        <authorList>
            <person name="Liu J."/>
            <person name="Zhang Y."/>
            <person name="Liu J."/>
            <person name="Zhong H."/>
            <person name="Williams B.T."/>
            <person name="Zheng Y."/>
            <person name="Curson A.R.J."/>
            <person name="Sun C."/>
            <person name="Sun H."/>
            <person name="Song D."/>
            <person name="Wagner Mackenzie B."/>
            <person name="Bermejo Martinez A."/>
            <person name="Todd J.D."/>
            <person name="Zhang X.H."/>
        </authorList>
    </citation>
    <scope>NUCLEOTIDE SEQUENCE [LARGE SCALE GENOMIC DNA]</scope>
    <source>
        <strain evidence="2 3">ESS08</strain>
    </source>
</reference>
<proteinExistence type="predicted"/>
<accession>A0A944GYT6</accession>
<comment type="caution">
    <text evidence="2">The sequence shown here is derived from an EMBL/GenBank/DDBJ whole genome shotgun (WGS) entry which is preliminary data.</text>
</comment>
<dbReference type="RefSeq" id="WP_213371023.1">
    <property type="nucleotide sequence ID" value="NZ_QTKX01000002.1"/>
</dbReference>
<evidence type="ECO:0000313" key="2">
    <source>
        <dbReference type="EMBL" id="MBS8266125.1"/>
    </source>
</evidence>
<keyword evidence="1" id="KW-0472">Membrane</keyword>
<name>A0A944GYT6_9BACI</name>
<dbReference type="EMBL" id="QTKX01000002">
    <property type="protein sequence ID" value="MBS8266125.1"/>
    <property type="molecule type" value="Genomic_DNA"/>
</dbReference>
<organism evidence="2 3">
    <name type="scientific">Mesobacillus boroniphilus</name>
    <dbReference type="NCBI Taxonomy" id="308892"/>
    <lineage>
        <taxon>Bacteria</taxon>
        <taxon>Bacillati</taxon>
        <taxon>Bacillota</taxon>
        <taxon>Bacilli</taxon>
        <taxon>Bacillales</taxon>
        <taxon>Bacillaceae</taxon>
        <taxon>Mesobacillus</taxon>
    </lineage>
</organism>
<evidence type="ECO:0000313" key="3">
    <source>
        <dbReference type="Proteomes" id="UP000761411"/>
    </source>
</evidence>
<keyword evidence="1" id="KW-1133">Transmembrane helix</keyword>
<evidence type="ECO:0000256" key="1">
    <source>
        <dbReference type="SAM" id="Phobius"/>
    </source>
</evidence>
<dbReference type="Proteomes" id="UP000761411">
    <property type="component" value="Unassembled WGS sequence"/>
</dbReference>